<dbReference type="PANTHER" id="PTHR45948">
    <property type="entry name" value="DUAL SPECIFICITY PROTEIN PHOSPHATASE DDB_G0269404-RELATED"/>
    <property type="match status" value="1"/>
</dbReference>
<feature type="compositionally biased region" description="Polar residues" evidence="6">
    <location>
        <begin position="8"/>
        <end position="21"/>
    </location>
</feature>
<dbReference type="CDD" id="cd14498">
    <property type="entry name" value="DSP"/>
    <property type="match status" value="1"/>
</dbReference>
<evidence type="ECO:0000256" key="6">
    <source>
        <dbReference type="SAM" id="MobiDB-lite"/>
    </source>
</evidence>
<dbReference type="Gene3D" id="3.90.190.10">
    <property type="entry name" value="Protein tyrosine phosphatase superfamily"/>
    <property type="match status" value="1"/>
</dbReference>
<dbReference type="AlphaFoldDB" id="A0A422NPI2"/>
<dbReference type="GO" id="GO:0007165">
    <property type="term" value="P:signal transduction"/>
    <property type="evidence" value="ECO:0007669"/>
    <property type="project" value="TreeGrafter"/>
</dbReference>
<organism evidence="9 10">
    <name type="scientific">Trypanosoma conorhini</name>
    <dbReference type="NCBI Taxonomy" id="83891"/>
    <lineage>
        <taxon>Eukaryota</taxon>
        <taxon>Discoba</taxon>
        <taxon>Euglenozoa</taxon>
        <taxon>Kinetoplastea</taxon>
        <taxon>Metakinetoplastina</taxon>
        <taxon>Trypanosomatida</taxon>
        <taxon>Trypanosomatidae</taxon>
        <taxon>Trypanosoma</taxon>
    </lineage>
</organism>
<evidence type="ECO:0000256" key="4">
    <source>
        <dbReference type="ARBA" id="ARBA00047761"/>
    </source>
</evidence>
<dbReference type="SUPFAM" id="SSF52799">
    <property type="entry name" value="(Phosphotyrosine protein) phosphatases II"/>
    <property type="match status" value="1"/>
</dbReference>
<dbReference type="InterPro" id="IPR000340">
    <property type="entry name" value="Dual-sp_phosphatase_cat-dom"/>
</dbReference>
<dbReference type="GO" id="GO:0004722">
    <property type="term" value="F:protein serine/threonine phosphatase activity"/>
    <property type="evidence" value="ECO:0007669"/>
    <property type="project" value="UniProtKB-EC"/>
</dbReference>
<keyword evidence="3" id="KW-0904">Protein phosphatase</keyword>
<accession>A0A422NPI2</accession>
<dbReference type="EC" id="3.1.3.-" evidence="9"/>
<keyword evidence="2 9" id="KW-0378">Hydrolase</keyword>
<comment type="similarity">
    <text evidence="1">Belongs to the protein-tyrosine phosphatase family. Non-receptor class dual specificity subfamily.</text>
</comment>
<proteinExistence type="inferred from homology"/>
<evidence type="ECO:0000256" key="1">
    <source>
        <dbReference type="ARBA" id="ARBA00008601"/>
    </source>
</evidence>
<sequence>PRTHARTQRATSRLRFTSLSASAAHREAGAHESRGTTRPQVDAVKRQQGKKTTSEWEAATGRIKKKLVGVKYWEERWLSLPFQMTKSKANVQTKPGAPARGVLPSTELERVFAVLRFVARQQEASAPSAVIALGDNESNEVNTSTVAAAARANTGKRPSAPLIIPGRVEKPLEAFRMAVTNFPVQMEAVQAARATLHEALRDAYPAKLAEVDQLCQCDSLLARAATKGLPQFLLLDVYSLQAMHEVVPGLYVGSYHPASDKALLRRHNVTHVLCCIDVRPRFPTEFTYLTIRAQDSPNYNISKFFAQTYEFIEGALIQHHSGVLVHCGAGISRAPTVAAAYLINKLRLTAVSALELIQRRRHVASPNIGFLQQLRLYQESLGI</sequence>
<evidence type="ECO:0000259" key="7">
    <source>
        <dbReference type="PROSITE" id="PS50054"/>
    </source>
</evidence>
<comment type="catalytic activity">
    <reaction evidence="4">
        <text>O-phospho-L-seryl-[protein] + H2O = L-seryl-[protein] + phosphate</text>
        <dbReference type="Rhea" id="RHEA:20629"/>
        <dbReference type="Rhea" id="RHEA-COMP:9863"/>
        <dbReference type="Rhea" id="RHEA-COMP:11604"/>
        <dbReference type="ChEBI" id="CHEBI:15377"/>
        <dbReference type="ChEBI" id="CHEBI:29999"/>
        <dbReference type="ChEBI" id="CHEBI:43474"/>
        <dbReference type="ChEBI" id="CHEBI:83421"/>
        <dbReference type="EC" id="3.1.3.16"/>
    </reaction>
</comment>
<evidence type="ECO:0000313" key="9">
    <source>
        <dbReference type="EMBL" id="RNF07346.1"/>
    </source>
</evidence>
<dbReference type="Pfam" id="PF00782">
    <property type="entry name" value="DSPc"/>
    <property type="match status" value="1"/>
</dbReference>
<feature type="domain" description="Tyrosine specific protein phosphatases" evidence="8">
    <location>
        <begin position="302"/>
        <end position="361"/>
    </location>
</feature>
<comment type="catalytic activity">
    <reaction evidence="5">
        <text>O-phospho-L-threonyl-[protein] + H2O = L-threonyl-[protein] + phosphate</text>
        <dbReference type="Rhea" id="RHEA:47004"/>
        <dbReference type="Rhea" id="RHEA-COMP:11060"/>
        <dbReference type="Rhea" id="RHEA-COMP:11605"/>
        <dbReference type="ChEBI" id="CHEBI:15377"/>
        <dbReference type="ChEBI" id="CHEBI:30013"/>
        <dbReference type="ChEBI" id="CHEBI:43474"/>
        <dbReference type="ChEBI" id="CHEBI:61977"/>
        <dbReference type="EC" id="3.1.3.16"/>
    </reaction>
</comment>
<feature type="region of interest" description="Disordered" evidence="6">
    <location>
        <begin position="1"/>
        <end position="55"/>
    </location>
</feature>
<evidence type="ECO:0000259" key="8">
    <source>
        <dbReference type="PROSITE" id="PS50056"/>
    </source>
</evidence>
<dbReference type="PANTHER" id="PTHR45948:SF2">
    <property type="entry name" value="DUAL SPECIFICITY PROTEIN PHOSPHATASE"/>
    <property type="match status" value="1"/>
</dbReference>
<dbReference type="InterPro" id="IPR020422">
    <property type="entry name" value="TYR_PHOSPHATASE_DUAL_dom"/>
</dbReference>
<dbReference type="OrthoDB" id="10252009at2759"/>
<dbReference type="PROSITE" id="PS50054">
    <property type="entry name" value="TYR_PHOSPHATASE_DUAL"/>
    <property type="match status" value="1"/>
</dbReference>
<comment type="caution">
    <text evidence="9">The sequence shown here is derived from an EMBL/GenBank/DDBJ whole genome shotgun (WGS) entry which is preliminary data.</text>
</comment>
<feature type="non-terminal residue" evidence="9">
    <location>
        <position position="1"/>
    </location>
</feature>
<evidence type="ECO:0000256" key="2">
    <source>
        <dbReference type="ARBA" id="ARBA00022801"/>
    </source>
</evidence>
<feature type="compositionally biased region" description="Basic and acidic residues" evidence="6">
    <location>
        <begin position="24"/>
        <end position="35"/>
    </location>
</feature>
<evidence type="ECO:0000313" key="10">
    <source>
        <dbReference type="Proteomes" id="UP000284403"/>
    </source>
</evidence>
<keyword evidence="10" id="KW-1185">Reference proteome</keyword>
<dbReference type="GO" id="GO:0005829">
    <property type="term" value="C:cytosol"/>
    <property type="evidence" value="ECO:0007669"/>
    <property type="project" value="TreeGrafter"/>
</dbReference>
<dbReference type="RefSeq" id="XP_029225640.1">
    <property type="nucleotide sequence ID" value="XM_029374247.1"/>
</dbReference>
<dbReference type="EMBL" id="MKKU01000568">
    <property type="protein sequence ID" value="RNF07346.1"/>
    <property type="molecule type" value="Genomic_DNA"/>
</dbReference>
<evidence type="ECO:0000256" key="5">
    <source>
        <dbReference type="ARBA" id="ARBA00048336"/>
    </source>
</evidence>
<evidence type="ECO:0000256" key="3">
    <source>
        <dbReference type="ARBA" id="ARBA00022912"/>
    </source>
</evidence>
<dbReference type="PROSITE" id="PS50056">
    <property type="entry name" value="TYR_PHOSPHATASE_2"/>
    <property type="match status" value="1"/>
</dbReference>
<dbReference type="SMART" id="SM00195">
    <property type="entry name" value="DSPc"/>
    <property type="match status" value="1"/>
</dbReference>
<dbReference type="InterPro" id="IPR000387">
    <property type="entry name" value="Tyr_Pase_dom"/>
</dbReference>
<name>A0A422NPI2_9TRYP</name>
<feature type="domain" description="Tyrosine-protein phosphatase" evidence="7">
    <location>
        <begin position="242"/>
        <end position="383"/>
    </location>
</feature>
<reference evidence="9 10" key="1">
    <citation type="journal article" date="2018" name="BMC Genomics">
        <title>Genomic comparison of Trypanosoma conorhini and Trypanosoma rangeli to Trypanosoma cruzi strains of high and low virulence.</title>
        <authorList>
            <person name="Bradwell K.R."/>
            <person name="Koparde V.N."/>
            <person name="Matveyev A.V."/>
            <person name="Serrano M.G."/>
            <person name="Alves J.M."/>
            <person name="Parikh H."/>
            <person name="Huang B."/>
            <person name="Lee V."/>
            <person name="Espinosa-Alvarez O."/>
            <person name="Ortiz P.A."/>
            <person name="Costa-Martins A.G."/>
            <person name="Teixeira M.M."/>
            <person name="Buck G.A."/>
        </authorList>
    </citation>
    <scope>NUCLEOTIDE SEQUENCE [LARGE SCALE GENOMIC DNA]</scope>
    <source>
        <strain evidence="9 10">025E</strain>
    </source>
</reference>
<dbReference type="GO" id="GO:0004725">
    <property type="term" value="F:protein tyrosine phosphatase activity"/>
    <property type="evidence" value="ECO:0007669"/>
    <property type="project" value="TreeGrafter"/>
</dbReference>
<dbReference type="GeneID" id="40320992"/>
<dbReference type="InterPro" id="IPR029021">
    <property type="entry name" value="Prot-tyrosine_phosphatase-like"/>
</dbReference>
<protein>
    <submittedName>
        <fullName evidence="9">Dual specificity protein phosphatase</fullName>
        <ecNumber evidence="9">3.1.3.-</ecNumber>
    </submittedName>
</protein>
<gene>
    <name evidence="9" type="ORF">Tco025E_07381</name>
</gene>
<dbReference type="Proteomes" id="UP000284403">
    <property type="component" value="Unassembled WGS sequence"/>
</dbReference>